<dbReference type="InterPro" id="IPR047248">
    <property type="entry name" value="Ajuba-like_LIM3"/>
</dbReference>
<dbReference type="Pfam" id="PF00412">
    <property type="entry name" value="LIM"/>
    <property type="match status" value="1"/>
</dbReference>
<organism evidence="7 8">
    <name type="scientific">Elysia marginata</name>
    <dbReference type="NCBI Taxonomy" id="1093978"/>
    <lineage>
        <taxon>Eukaryota</taxon>
        <taxon>Metazoa</taxon>
        <taxon>Spiralia</taxon>
        <taxon>Lophotrochozoa</taxon>
        <taxon>Mollusca</taxon>
        <taxon>Gastropoda</taxon>
        <taxon>Heterobranchia</taxon>
        <taxon>Euthyneura</taxon>
        <taxon>Panpulmonata</taxon>
        <taxon>Sacoglossa</taxon>
        <taxon>Placobranchoidea</taxon>
        <taxon>Plakobranchidae</taxon>
        <taxon>Elysia</taxon>
    </lineage>
</organism>
<dbReference type="PROSITE" id="PS00478">
    <property type="entry name" value="LIM_DOMAIN_1"/>
    <property type="match status" value="1"/>
</dbReference>
<proteinExistence type="predicted"/>
<keyword evidence="1 4" id="KW-0479">Metal-binding</keyword>
<name>A0AAV4FA32_9GAST</name>
<dbReference type="GO" id="GO:0007010">
    <property type="term" value="P:cytoskeleton organization"/>
    <property type="evidence" value="ECO:0007669"/>
    <property type="project" value="TreeGrafter"/>
</dbReference>
<dbReference type="PROSITE" id="PS50023">
    <property type="entry name" value="LIM_DOMAIN_2"/>
    <property type="match status" value="1"/>
</dbReference>
<dbReference type="FunFam" id="2.10.110.10:FF:000037">
    <property type="entry name" value="LIM domain-containing protein 1"/>
    <property type="match status" value="1"/>
</dbReference>
<dbReference type="InterPro" id="IPR047172">
    <property type="entry name" value="Ajuba-like"/>
</dbReference>
<gene>
    <name evidence="7" type="ORF">ElyMa_000310200</name>
</gene>
<dbReference type="GO" id="GO:0000932">
    <property type="term" value="C:P-body"/>
    <property type="evidence" value="ECO:0007669"/>
    <property type="project" value="TreeGrafter"/>
</dbReference>
<evidence type="ECO:0000313" key="8">
    <source>
        <dbReference type="Proteomes" id="UP000762676"/>
    </source>
</evidence>
<keyword evidence="8" id="KW-1185">Reference proteome</keyword>
<evidence type="ECO:0000256" key="4">
    <source>
        <dbReference type="PROSITE-ProRule" id="PRU00125"/>
    </source>
</evidence>
<evidence type="ECO:0000259" key="6">
    <source>
        <dbReference type="PROSITE" id="PS50023"/>
    </source>
</evidence>
<dbReference type="InterPro" id="IPR001781">
    <property type="entry name" value="Znf_LIM"/>
</dbReference>
<sequence length="499" mass="53130">MKNDNPVPHNETCGRTLRGKAFYNVHGRVYCEEDYLYSGFQQTAEKCVVCGHLIMEMGTEETVRVVSMDKDFHVDCYHCEDCGLQLTDETDKRCYPLDGRLYCHSCHIARLHARFPHETFYVDPLTFNIHNHTPGNEGEGGGQSSGAPLYSAPPMQAGLSTMSPLIVGRIDGSHDGTLHNGAVQGLSGGVCASAAAVAGTREGGARTSGVPGPMYTGSDMGGVQGLYGDLHNMSTLSGSSALPSLLRSRGSIGSSHSSGGSQGSFHGSPVHPAPLGSLRDPSQGHYNNIRGYHPLAHQSHHYTDSQAALGTGLKSLHRETPPIPPSIPSSSSVSAMHLVNGCSAPSSTHSSPTHYSHNRINNTAYQYLMHHSAQSSPAHSNINGIGRVGSPSYFGKNQDCPPPYHQHHQYSGYRGGNDTVSPSPSKQTPPLPPPLSHRQIYTDVAVDRRTPSPALGPPPPLPQRPLSHYAAAAAAAMSSTSSNHKKAVAGSHPYHITDL</sequence>
<dbReference type="GO" id="GO:0005634">
    <property type="term" value="C:nucleus"/>
    <property type="evidence" value="ECO:0007669"/>
    <property type="project" value="TreeGrafter"/>
</dbReference>
<dbReference type="GO" id="GO:0035331">
    <property type="term" value="P:negative regulation of hippo signaling"/>
    <property type="evidence" value="ECO:0007669"/>
    <property type="project" value="TreeGrafter"/>
</dbReference>
<feature type="region of interest" description="Disordered" evidence="5">
    <location>
        <begin position="477"/>
        <end position="499"/>
    </location>
</feature>
<evidence type="ECO:0000256" key="3">
    <source>
        <dbReference type="ARBA" id="ARBA00023038"/>
    </source>
</evidence>
<evidence type="ECO:0000256" key="2">
    <source>
        <dbReference type="ARBA" id="ARBA00022833"/>
    </source>
</evidence>
<dbReference type="PANTHER" id="PTHR24219">
    <property type="entry name" value="LIM DOMAIN-CONTAINING PROTEIN JUB"/>
    <property type="match status" value="1"/>
</dbReference>
<dbReference type="GO" id="GO:0003714">
    <property type="term" value="F:transcription corepressor activity"/>
    <property type="evidence" value="ECO:0007669"/>
    <property type="project" value="TreeGrafter"/>
</dbReference>
<accession>A0AAV4FA32</accession>
<dbReference type="AlphaFoldDB" id="A0AAV4FA32"/>
<feature type="compositionally biased region" description="Low complexity" evidence="5">
    <location>
        <begin position="247"/>
        <end position="268"/>
    </location>
</feature>
<dbReference type="PANTHER" id="PTHR24219:SF4">
    <property type="entry name" value="LIM DOMAIN-CONTAINING PROTEIN JUB"/>
    <property type="match status" value="1"/>
</dbReference>
<dbReference type="Proteomes" id="UP000762676">
    <property type="component" value="Unassembled WGS sequence"/>
</dbReference>
<evidence type="ECO:0000313" key="7">
    <source>
        <dbReference type="EMBL" id="GFR69834.1"/>
    </source>
</evidence>
<evidence type="ECO:0000256" key="5">
    <source>
        <dbReference type="SAM" id="MobiDB-lite"/>
    </source>
</evidence>
<dbReference type="EMBL" id="BMAT01000636">
    <property type="protein sequence ID" value="GFR69834.1"/>
    <property type="molecule type" value="Genomic_DNA"/>
</dbReference>
<keyword evidence="2 4" id="KW-0862">Zinc</keyword>
<dbReference type="GO" id="GO:0005912">
    <property type="term" value="C:adherens junction"/>
    <property type="evidence" value="ECO:0007669"/>
    <property type="project" value="TreeGrafter"/>
</dbReference>
<dbReference type="SUPFAM" id="SSF57716">
    <property type="entry name" value="Glucocorticoid receptor-like (DNA-binding domain)"/>
    <property type="match status" value="1"/>
</dbReference>
<dbReference type="SMART" id="SM00132">
    <property type="entry name" value="LIM"/>
    <property type="match status" value="1"/>
</dbReference>
<dbReference type="CDD" id="cd09438">
    <property type="entry name" value="LIM3_Ajuba_like"/>
    <property type="match status" value="1"/>
</dbReference>
<feature type="region of interest" description="Disordered" evidence="5">
    <location>
        <begin position="393"/>
        <end position="437"/>
    </location>
</feature>
<dbReference type="GO" id="GO:0001666">
    <property type="term" value="P:response to hypoxia"/>
    <property type="evidence" value="ECO:0007669"/>
    <property type="project" value="TreeGrafter"/>
</dbReference>
<feature type="region of interest" description="Disordered" evidence="5">
    <location>
        <begin position="247"/>
        <end position="291"/>
    </location>
</feature>
<reference evidence="7 8" key="1">
    <citation type="journal article" date="2021" name="Elife">
        <title>Chloroplast acquisition without the gene transfer in kleptoplastic sea slugs, Plakobranchus ocellatus.</title>
        <authorList>
            <person name="Maeda T."/>
            <person name="Takahashi S."/>
            <person name="Yoshida T."/>
            <person name="Shimamura S."/>
            <person name="Takaki Y."/>
            <person name="Nagai Y."/>
            <person name="Toyoda A."/>
            <person name="Suzuki Y."/>
            <person name="Arimoto A."/>
            <person name="Ishii H."/>
            <person name="Satoh N."/>
            <person name="Nishiyama T."/>
            <person name="Hasebe M."/>
            <person name="Maruyama T."/>
            <person name="Minagawa J."/>
            <person name="Obokata J."/>
            <person name="Shigenobu S."/>
        </authorList>
    </citation>
    <scope>NUCLEOTIDE SEQUENCE [LARGE SCALE GENOMIC DNA]</scope>
</reference>
<dbReference type="GO" id="GO:0005667">
    <property type="term" value="C:transcription regulator complex"/>
    <property type="evidence" value="ECO:0007669"/>
    <property type="project" value="TreeGrafter"/>
</dbReference>
<comment type="caution">
    <text evidence="7">The sequence shown here is derived from an EMBL/GenBank/DDBJ whole genome shotgun (WGS) entry which is preliminary data.</text>
</comment>
<protein>
    <submittedName>
        <fullName evidence="7">Wilms tumor protein 1-interacting protein homolog</fullName>
    </submittedName>
</protein>
<dbReference type="Gene3D" id="2.10.110.10">
    <property type="entry name" value="Cysteine Rich Protein"/>
    <property type="match status" value="1"/>
</dbReference>
<keyword evidence="3 4" id="KW-0440">LIM domain</keyword>
<dbReference type="GO" id="GO:0046872">
    <property type="term" value="F:metal ion binding"/>
    <property type="evidence" value="ECO:0007669"/>
    <property type="project" value="UniProtKB-KW"/>
</dbReference>
<feature type="domain" description="LIM zinc-binding" evidence="6">
    <location>
        <begin position="45"/>
        <end position="113"/>
    </location>
</feature>
<evidence type="ECO:0000256" key="1">
    <source>
        <dbReference type="ARBA" id="ARBA00022723"/>
    </source>
</evidence>